<dbReference type="Proteomes" id="UP000240572">
    <property type="component" value="Unassembled WGS sequence"/>
</dbReference>
<dbReference type="RefSeq" id="WP_106521297.1">
    <property type="nucleotide sequence ID" value="NZ_PYGD01000001.1"/>
</dbReference>
<organism evidence="1 2">
    <name type="scientific">Taibaiella chishuiensis</name>
    <dbReference type="NCBI Taxonomy" id="1434707"/>
    <lineage>
        <taxon>Bacteria</taxon>
        <taxon>Pseudomonadati</taxon>
        <taxon>Bacteroidota</taxon>
        <taxon>Chitinophagia</taxon>
        <taxon>Chitinophagales</taxon>
        <taxon>Chitinophagaceae</taxon>
        <taxon>Taibaiella</taxon>
    </lineage>
</organism>
<gene>
    <name evidence="1" type="ORF">B0I18_101755</name>
</gene>
<proteinExistence type="predicted"/>
<sequence>MKKKNITLNKKLFLAKETIVELNKDATAHIAGGKAIGTIKDLQKTPVGTGTGCECAVNTCGIVVCSYNGTCDADVAAF</sequence>
<dbReference type="InterPro" id="IPR058238">
    <property type="entry name" value="Lant_leader_dom"/>
</dbReference>
<evidence type="ECO:0000313" key="2">
    <source>
        <dbReference type="Proteomes" id="UP000240572"/>
    </source>
</evidence>
<protein>
    <submittedName>
        <fullName evidence="1">Uncharacterized protein</fullName>
    </submittedName>
</protein>
<dbReference type="EMBL" id="PYGD01000001">
    <property type="protein sequence ID" value="PSK94599.1"/>
    <property type="molecule type" value="Genomic_DNA"/>
</dbReference>
<comment type="caution">
    <text evidence="1">The sequence shown here is derived from an EMBL/GenBank/DDBJ whole genome shotgun (WGS) entry which is preliminary data.</text>
</comment>
<dbReference type="AlphaFoldDB" id="A0A2P8DBL0"/>
<keyword evidence="2" id="KW-1185">Reference proteome</keyword>
<dbReference type="NCBIfam" id="NF038153">
    <property type="entry name" value="lant_leader_L1a"/>
    <property type="match status" value="1"/>
</dbReference>
<reference evidence="1 2" key="1">
    <citation type="submission" date="2018-03" db="EMBL/GenBank/DDBJ databases">
        <title>Genomic Encyclopedia of Type Strains, Phase III (KMG-III): the genomes of soil and plant-associated and newly described type strains.</title>
        <authorList>
            <person name="Whitman W."/>
        </authorList>
    </citation>
    <scope>NUCLEOTIDE SEQUENCE [LARGE SCALE GENOMIC DNA]</scope>
    <source>
        <strain evidence="1 2">CGMCC 1.12700</strain>
    </source>
</reference>
<evidence type="ECO:0000313" key="1">
    <source>
        <dbReference type="EMBL" id="PSK94599.1"/>
    </source>
</evidence>
<dbReference type="OrthoDB" id="679482at2"/>
<accession>A0A2P8DBL0</accession>
<name>A0A2P8DBL0_9BACT</name>